<evidence type="ECO:0000256" key="1">
    <source>
        <dbReference type="SAM" id="MobiDB-lite"/>
    </source>
</evidence>
<protein>
    <recommendedName>
        <fullName evidence="2">Protein kinase domain-containing protein</fullName>
    </recommendedName>
</protein>
<feature type="compositionally biased region" description="Basic residues" evidence="1">
    <location>
        <begin position="385"/>
        <end position="398"/>
    </location>
</feature>
<dbReference type="PROSITE" id="PS50011">
    <property type="entry name" value="PROTEIN_KINASE_DOM"/>
    <property type="match status" value="1"/>
</dbReference>
<proteinExistence type="predicted"/>
<dbReference type="AlphaFoldDB" id="A0A6C0LAC9"/>
<reference evidence="3" key="1">
    <citation type="journal article" date="2020" name="Nature">
        <title>Giant virus diversity and host interactions through global metagenomics.</title>
        <authorList>
            <person name="Schulz F."/>
            <person name="Roux S."/>
            <person name="Paez-Espino D."/>
            <person name="Jungbluth S."/>
            <person name="Walsh D.A."/>
            <person name="Denef V.J."/>
            <person name="McMahon K.D."/>
            <person name="Konstantinidis K.T."/>
            <person name="Eloe-Fadrosh E.A."/>
            <person name="Kyrpides N.C."/>
            <person name="Woyke T."/>
        </authorList>
    </citation>
    <scope>NUCLEOTIDE SEQUENCE</scope>
    <source>
        <strain evidence="3">GVMAG-M-3300027759-42</strain>
    </source>
</reference>
<sequence length="398" mass="44746">MIQEHIVDSPEKCYDGLKIKGELGRGDFGIAYELKPGAQNEAIAGALSASGQYVLKQITIMNPKGKSDFINEVNIGIKLGDLGVAPKIYKSWFCEDRTSRQLYGYYVMDKLSSVWKGDYGHELGNKKHQQQLITAIEGMVHQGYLHQDCHVGNIGFVAGNVKLFDFGLTVEIPREQCATCFMNSTIKNLLTASQLFIVIEQYDSKDMFSAKNLIYHKIQQLVGPIPKQPTQQIITFEEQKQKIREALYQVTTTYGSCCDVIKNNILMTYLYQIIESYSVFADYSTEYYEEKTENFFPGLVYDLIYDIRLGKIRLENIEDWFNAKLGIVPKTKTAKSVAAKSRAVKSVAAKTGAKILPKPVSTRVSTRASTRASSTSKGKGYGKGGTRRRNNKTKKHCR</sequence>
<feature type="region of interest" description="Disordered" evidence="1">
    <location>
        <begin position="359"/>
        <end position="398"/>
    </location>
</feature>
<dbReference type="GO" id="GO:0004672">
    <property type="term" value="F:protein kinase activity"/>
    <property type="evidence" value="ECO:0007669"/>
    <property type="project" value="InterPro"/>
</dbReference>
<dbReference type="EMBL" id="MN740443">
    <property type="protein sequence ID" value="QHU26604.1"/>
    <property type="molecule type" value="Genomic_DNA"/>
</dbReference>
<feature type="domain" description="Protein kinase" evidence="2">
    <location>
        <begin position="17"/>
        <end position="321"/>
    </location>
</feature>
<name>A0A6C0LAC9_9ZZZZ</name>
<dbReference type="InterPro" id="IPR011009">
    <property type="entry name" value="Kinase-like_dom_sf"/>
</dbReference>
<evidence type="ECO:0000259" key="2">
    <source>
        <dbReference type="PROSITE" id="PS50011"/>
    </source>
</evidence>
<dbReference type="SUPFAM" id="SSF56112">
    <property type="entry name" value="Protein kinase-like (PK-like)"/>
    <property type="match status" value="1"/>
</dbReference>
<dbReference type="InterPro" id="IPR017441">
    <property type="entry name" value="Protein_kinase_ATP_BS"/>
</dbReference>
<dbReference type="InterPro" id="IPR000719">
    <property type="entry name" value="Prot_kinase_dom"/>
</dbReference>
<dbReference type="PROSITE" id="PS00107">
    <property type="entry name" value="PROTEIN_KINASE_ATP"/>
    <property type="match status" value="1"/>
</dbReference>
<dbReference type="Gene3D" id="1.10.510.10">
    <property type="entry name" value="Transferase(Phosphotransferase) domain 1"/>
    <property type="match status" value="1"/>
</dbReference>
<organism evidence="3">
    <name type="scientific">viral metagenome</name>
    <dbReference type="NCBI Taxonomy" id="1070528"/>
    <lineage>
        <taxon>unclassified sequences</taxon>
        <taxon>metagenomes</taxon>
        <taxon>organismal metagenomes</taxon>
    </lineage>
</organism>
<dbReference type="GO" id="GO:0005524">
    <property type="term" value="F:ATP binding"/>
    <property type="evidence" value="ECO:0007669"/>
    <property type="project" value="InterPro"/>
</dbReference>
<feature type="compositionally biased region" description="Low complexity" evidence="1">
    <location>
        <begin position="360"/>
        <end position="378"/>
    </location>
</feature>
<evidence type="ECO:0000313" key="3">
    <source>
        <dbReference type="EMBL" id="QHU26604.1"/>
    </source>
</evidence>
<accession>A0A6C0LAC9</accession>